<dbReference type="Proteomes" id="UP000030104">
    <property type="component" value="Unassembled WGS sequence"/>
</dbReference>
<organism evidence="1 2">
    <name type="scientific">Penicillium italicum</name>
    <name type="common">Blue mold</name>
    <dbReference type="NCBI Taxonomy" id="40296"/>
    <lineage>
        <taxon>Eukaryota</taxon>
        <taxon>Fungi</taxon>
        <taxon>Dikarya</taxon>
        <taxon>Ascomycota</taxon>
        <taxon>Pezizomycotina</taxon>
        <taxon>Eurotiomycetes</taxon>
        <taxon>Eurotiomycetidae</taxon>
        <taxon>Eurotiales</taxon>
        <taxon>Aspergillaceae</taxon>
        <taxon>Penicillium</taxon>
    </lineage>
</organism>
<sequence length="132" mass="15260">MCNSYNLNVTTLDHINIYMQSISLIYPLPIHLPSLTIGLDSTCFIRRFIGNNIEHRCTEYWLLTISCPFAIQVDWPRYKRPNIRLLILGQVLCYSFIHDHLPSPLIYLVTAGKDTTPKQQNRNSKGLKISLI</sequence>
<accession>A0A0A2KG36</accession>
<proteinExistence type="predicted"/>
<evidence type="ECO:0000313" key="1">
    <source>
        <dbReference type="EMBL" id="KGO65913.1"/>
    </source>
</evidence>
<comment type="caution">
    <text evidence="1">The sequence shown here is derived from an EMBL/GenBank/DDBJ whole genome shotgun (WGS) entry which is preliminary data.</text>
</comment>
<name>A0A0A2KG36_PENIT</name>
<protein>
    <submittedName>
        <fullName evidence="1">Uncharacterized protein</fullName>
    </submittedName>
</protein>
<gene>
    <name evidence="1" type="ORF">PITC_021140</name>
</gene>
<reference evidence="1 2" key="1">
    <citation type="journal article" date="2015" name="Mol. Plant Microbe Interact.">
        <title>Genome, transcriptome, and functional analyses of Penicillium expansum provide new insights into secondary metabolism and pathogenicity.</title>
        <authorList>
            <person name="Ballester A.R."/>
            <person name="Marcet-Houben M."/>
            <person name="Levin E."/>
            <person name="Sela N."/>
            <person name="Selma-Lazaro C."/>
            <person name="Carmona L."/>
            <person name="Wisniewski M."/>
            <person name="Droby S."/>
            <person name="Gonzalez-Candelas L."/>
            <person name="Gabaldon T."/>
        </authorList>
    </citation>
    <scope>NUCLEOTIDE SEQUENCE [LARGE SCALE GENOMIC DNA]</scope>
    <source>
        <strain evidence="1 2">PHI-1</strain>
    </source>
</reference>
<evidence type="ECO:0000313" key="2">
    <source>
        <dbReference type="Proteomes" id="UP000030104"/>
    </source>
</evidence>
<dbReference type="HOGENOM" id="CLU_1917764_0_0_1"/>
<dbReference type="EMBL" id="JQGA01001456">
    <property type="protein sequence ID" value="KGO65913.1"/>
    <property type="molecule type" value="Genomic_DNA"/>
</dbReference>
<keyword evidence="2" id="KW-1185">Reference proteome</keyword>
<dbReference type="AlphaFoldDB" id="A0A0A2KG36"/>